<dbReference type="InterPro" id="IPR008988">
    <property type="entry name" value="Transcriptional_repressor_C"/>
</dbReference>
<dbReference type="InterPro" id="IPR007167">
    <property type="entry name" value="Fe-transptr_FeoA-like"/>
</dbReference>
<dbReference type="InterPro" id="IPR038157">
    <property type="entry name" value="FeoA_core_dom"/>
</dbReference>
<organism evidence="3 4">
    <name type="scientific">Candidatus Egerieisoma faecipullorum</name>
    <dbReference type="NCBI Taxonomy" id="2840963"/>
    <lineage>
        <taxon>Bacteria</taxon>
        <taxon>Bacillati</taxon>
        <taxon>Bacillota</taxon>
        <taxon>Clostridia</taxon>
        <taxon>Eubacteriales</taxon>
        <taxon>Clostridiaceae</taxon>
        <taxon>Clostridiaceae incertae sedis</taxon>
        <taxon>Candidatus Egerieisoma</taxon>
    </lineage>
</organism>
<keyword evidence="1" id="KW-0408">Iron</keyword>
<comment type="caution">
    <text evidence="3">The sequence shown here is derived from an EMBL/GenBank/DDBJ whole genome shotgun (WGS) entry which is preliminary data.</text>
</comment>
<evidence type="ECO:0000256" key="1">
    <source>
        <dbReference type="ARBA" id="ARBA00023004"/>
    </source>
</evidence>
<protein>
    <submittedName>
        <fullName evidence="3">Ferrous iron transport protein A</fullName>
    </submittedName>
</protein>
<name>A0A9D1I7A6_9CLOT</name>
<evidence type="ECO:0000259" key="2">
    <source>
        <dbReference type="SMART" id="SM00899"/>
    </source>
</evidence>
<gene>
    <name evidence="3" type="ORF">IAD50_05480</name>
</gene>
<dbReference type="Proteomes" id="UP000824089">
    <property type="component" value="Unassembled WGS sequence"/>
</dbReference>
<dbReference type="GO" id="GO:0046914">
    <property type="term" value="F:transition metal ion binding"/>
    <property type="evidence" value="ECO:0007669"/>
    <property type="project" value="InterPro"/>
</dbReference>
<dbReference type="Pfam" id="PF04023">
    <property type="entry name" value="FeoA"/>
    <property type="match status" value="1"/>
</dbReference>
<dbReference type="PANTHER" id="PTHR42954">
    <property type="entry name" value="FE(2+) TRANSPORT PROTEIN A"/>
    <property type="match status" value="1"/>
</dbReference>
<accession>A0A9D1I7A6</accession>
<dbReference type="PANTHER" id="PTHR42954:SF2">
    <property type="entry name" value="FE(2+) TRANSPORT PROTEIN A"/>
    <property type="match status" value="1"/>
</dbReference>
<dbReference type="AlphaFoldDB" id="A0A9D1I7A6"/>
<dbReference type="SMART" id="SM00899">
    <property type="entry name" value="FeoA"/>
    <property type="match status" value="1"/>
</dbReference>
<evidence type="ECO:0000313" key="3">
    <source>
        <dbReference type="EMBL" id="HIU29731.1"/>
    </source>
</evidence>
<dbReference type="EMBL" id="DVMM01000112">
    <property type="protein sequence ID" value="HIU29731.1"/>
    <property type="molecule type" value="Genomic_DNA"/>
</dbReference>
<feature type="domain" description="Ferrous iron transporter FeoA-like" evidence="2">
    <location>
        <begin position="1"/>
        <end position="73"/>
    </location>
</feature>
<reference evidence="3" key="2">
    <citation type="journal article" date="2021" name="PeerJ">
        <title>Extensive microbial diversity within the chicken gut microbiome revealed by metagenomics and culture.</title>
        <authorList>
            <person name="Gilroy R."/>
            <person name="Ravi A."/>
            <person name="Getino M."/>
            <person name="Pursley I."/>
            <person name="Horton D.L."/>
            <person name="Alikhan N.F."/>
            <person name="Baker D."/>
            <person name="Gharbi K."/>
            <person name="Hall N."/>
            <person name="Watson M."/>
            <person name="Adriaenssens E.M."/>
            <person name="Foster-Nyarko E."/>
            <person name="Jarju S."/>
            <person name="Secka A."/>
            <person name="Antonio M."/>
            <person name="Oren A."/>
            <person name="Chaudhuri R.R."/>
            <person name="La Ragione R."/>
            <person name="Hildebrand F."/>
            <person name="Pallen M.J."/>
        </authorList>
    </citation>
    <scope>NUCLEOTIDE SEQUENCE</scope>
    <source>
        <strain evidence="3">CHK195-4489</strain>
    </source>
</reference>
<dbReference type="InterPro" id="IPR052713">
    <property type="entry name" value="FeoA"/>
</dbReference>
<reference evidence="3" key="1">
    <citation type="submission" date="2020-10" db="EMBL/GenBank/DDBJ databases">
        <authorList>
            <person name="Gilroy R."/>
        </authorList>
    </citation>
    <scope>NUCLEOTIDE SEQUENCE</scope>
    <source>
        <strain evidence="3">CHK195-4489</strain>
    </source>
</reference>
<sequence>MTLKDLKTGQSGIVERLEGTGALRRRLIDMGVTPGTRIQIKTIAPLGDPIKVILRGYELSLRRDDAAKIYLCEDDKGL</sequence>
<dbReference type="SUPFAM" id="SSF50037">
    <property type="entry name" value="C-terminal domain of transcriptional repressors"/>
    <property type="match status" value="1"/>
</dbReference>
<dbReference type="Gene3D" id="2.30.30.90">
    <property type="match status" value="1"/>
</dbReference>
<evidence type="ECO:0000313" key="4">
    <source>
        <dbReference type="Proteomes" id="UP000824089"/>
    </source>
</evidence>
<proteinExistence type="predicted"/>